<keyword evidence="9" id="KW-1278">Translocase</keyword>
<keyword evidence="11 12" id="KW-0472">Membrane</keyword>
<dbReference type="FunFam" id="3.40.50.1000:FF:000211">
    <property type="entry name" value="Plasma membrane ATPase"/>
    <property type="match status" value="1"/>
</dbReference>
<dbReference type="AlphaFoldDB" id="A0A378YDI3"/>
<feature type="transmembrane region" description="Helical" evidence="12">
    <location>
        <begin position="730"/>
        <end position="750"/>
    </location>
</feature>
<dbReference type="Pfam" id="PF00702">
    <property type="entry name" value="Hydrolase"/>
    <property type="match status" value="1"/>
</dbReference>
<dbReference type="GO" id="GO:0005524">
    <property type="term" value="F:ATP binding"/>
    <property type="evidence" value="ECO:0007669"/>
    <property type="project" value="UniProtKB-KW"/>
</dbReference>
<feature type="transmembrane region" description="Helical" evidence="12">
    <location>
        <begin position="229"/>
        <end position="250"/>
    </location>
</feature>
<dbReference type="RefSeq" id="WP_081326875.1">
    <property type="nucleotide sequence ID" value="NZ_CP009553.3"/>
</dbReference>
<dbReference type="Gene3D" id="1.20.1110.10">
    <property type="entry name" value="Calcium-transporting ATPase, transmembrane domain"/>
    <property type="match status" value="1"/>
</dbReference>
<reference evidence="14 15" key="1">
    <citation type="submission" date="2018-06" db="EMBL/GenBank/DDBJ databases">
        <authorList>
            <consortium name="Pathogen Informatics"/>
            <person name="Doyle S."/>
        </authorList>
    </citation>
    <scope>NUCLEOTIDE SEQUENCE [LARGE SCALE GENOMIC DNA]</scope>
    <source>
        <strain evidence="14 15">NCTC13160</strain>
    </source>
</reference>
<dbReference type="EC" id="3.6.3.8" evidence="14"/>
<evidence type="ECO:0000256" key="2">
    <source>
        <dbReference type="ARBA" id="ARBA00008804"/>
    </source>
</evidence>
<evidence type="ECO:0000256" key="1">
    <source>
        <dbReference type="ARBA" id="ARBA00004141"/>
    </source>
</evidence>
<dbReference type="GO" id="GO:0008553">
    <property type="term" value="F:P-type proton-exporting transporter activity"/>
    <property type="evidence" value="ECO:0007669"/>
    <property type="project" value="InterPro"/>
</dbReference>
<dbReference type="InterPro" id="IPR006534">
    <property type="entry name" value="P-type_ATPase_IIIA"/>
</dbReference>
<keyword evidence="10 12" id="KW-1133">Transmembrane helix</keyword>
<dbReference type="NCBIfam" id="TIGR01647">
    <property type="entry name" value="ATPase-IIIA_H"/>
    <property type="match status" value="1"/>
</dbReference>
<evidence type="ECO:0000313" key="15">
    <source>
        <dbReference type="Proteomes" id="UP000254573"/>
    </source>
</evidence>
<dbReference type="GO" id="GO:0016887">
    <property type="term" value="F:ATP hydrolysis activity"/>
    <property type="evidence" value="ECO:0007669"/>
    <property type="project" value="InterPro"/>
</dbReference>
<dbReference type="InterPro" id="IPR044492">
    <property type="entry name" value="P_typ_ATPase_HD_dom"/>
</dbReference>
<dbReference type="PRINTS" id="PR00120">
    <property type="entry name" value="HATPASE"/>
</dbReference>
<evidence type="ECO:0000259" key="13">
    <source>
        <dbReference type="SMART" id="SM00831"/>
    </source>
</evidence>
<evidence type="ECO:0000256" key="9">
    <source>
        <dbReference type="ARBA" id="ARBA00022967"/>
    </source>
</evidence>
<evidence type="ECO:0000256" key="5">
    <source>
        <dbReference type="ARBA" id="ARBA00022723"/>
    </source>
</evidence>
<evidence type="ECO:0000256" key="12">
    <source>
        <dbReference type="SAM" id="Phobius"/>
    </source>
</evidence>
<feature type="transmembrane region" description="Helical" evidence="12">
    <location>
        <begin position="602"/>
        <end position="622"/>
    </location>
</feature>
<dbReference type="SUPFAM" id="SSF81665">
    <property type="entry name" value="Calcium ATPase, transmembrane domain M"/>
    <property type="match status" value="1"/>
</dbReference>
<dbReference type="OrthoDB" id="9814270at2"/>
<dbReference type="PANTHER" id="PTHR42861">
    <property type="entry name" value="CALCIUM-TRANSPORTING ATPASE"/>
    <property type="match status" value="1"/>
</dbReference>
<dbReference type="InterPro" id="IPR001757">
    <property type="entry name" value="P_typ_ATPase"/>
</dbReference>
<proteinExistence type="inferred from homology"/>
<name>A0A378YDI3_9BURK</name>
<feature type="transmembrane region" description="Helical" evidence="12">
    <location>
        <begin position="80"/>
        <end position="96"/>
    </location>
</feature>
<dbReference type="Gene3D" id="3.40.50.1000">
    <property type="entry name" value="HAD superfamily/HAD-like"/>
    <property type="match status" value="1"/>
</dbReference>
<dbReference type="GO" id="GO:0016020">
    <property type="term" value="C:membrane"/>
    <property type="evidence" value="ECO:0007669"/>
    <property type="project" value="UniProtKB-SubCell"/>
</dbReference>
<dbReference type="GO" id="GO:0120029">
    <property type="term" value="P:proton export across plasma membrane"/>
    <property type="evidence" value="ECO:0007669"/>
    <property type="project" value="InterPro"/>
</dbReference>
<dbReference type="SUPFAM" id="SSF81653">
    <property type="entry name" value="Calcium ATPase, transduction domain A"/>
    <property type="match status" value="1"/>
</dbReference>
<keyword evidence="8" id="KW-0460">Magnesium</keyword>
<feature type="transmembrane region" description="Helical" evidence="12">
    <location>
        <begin position="756"/>
        <end position="776"/>
    </location>
</feature>
<dbReference type="FunFam" id="2.70.150.10:FF:000042">
    <property type="entry name" value="Plasma membrane ATPase"/>
    <property type="match status" value="1"/>
</dbReference>
<dbReference type="Pfam" id="PF00690">
    <property type="entry name" value="Cation_ATPase_N"/>
    <property type="match status" value="1"/>
</dbReference>
<evidence type="ECO:0000256" key="7">
    <source>
        <dbReference type="ARBA" id="ARBA00022840"/>
    </source>
</evidence>
<organism evidence="14 15">
    <name type="scientific">Pandoraea pnomenusa</name>
    <dbReference type="NCBI Taxonomy" id="93220"/>
    <lineage>
        <taxon>Bacteria</taxon>
        <taxon>Pseudomonadati</taxon>
        <taxon>Pseudomonadota</taxon>
        <taxon>Betaproteobacteria</taxon>
        <taxon>Burkholderiales</taxon>
        <taxon>Burkholderiaceae</taxon>
        <taxon>Pandoraea</taxon>
    </lineage>
</organism>
<accession>A0A378YDI3</accession>
<dbReference type="Gene3D" id="3.40.1110.10">
    <property type="entry name" value="Calcium-transporting ATPase, cytoplasmic domain N"/>
    <property type="match status" value="1"/>
</dbReference>
<dbReference type="InterPro" id="IPR059000">
    <property type="entry name" value="ATPase_P-type_domA"/>
</dbReference>
<dbReference type="InterPro" id="IPR023298">
    <property type="entry name" value="ATPase_P-typ_TM_dom_sf"/>
</dbReference>
<evidence type="ECO:0000256" key="10">
    <source>
        <dbReference type="ARBA" id="ARBA00022989"/>
    </source>
</evidence>
<sequence>MTIMAEPPAQAAAALPPTDRLTGLTSAQAQSRLQSYGANAVQAVGTSGWRQLLGKLWGPIPWMLEGVIVLQVLLRRDQEALIILLLLAFNALAAFLQERRAQDALALLRRQLQVSARVLRDARWGRISAQQLVPGDVVHLRAGDIVPADLVLFAGAVTLDQSTLTGESLPVDAGPGQPAYAGSIVHRGEASGEVTSTGSRTRFGRTAELVRTSNAPSHMQRTILAIVKWLVAFDFVLVVLVTLHAVTHGLAPGDTVVFALLLLVASVPVALPATYTLATAMASMQLSKQGVLVTRLPAVEEAAAMDTLLSDKTGTLTKNALGVSEVRTLADVDEQTVLRTAAMASDDASQDPLDLAILAAYRGSAKADSLPVRTDFRPFDPETRFSEGIYDVEGRPWHALKGATRAVFEHCSADAVQLQVAQAQGREVAGGGARVLAVAAGPAGAIRPIGLIGLSDPPRDDAAELIAALRRLGVRVCMATGDALETARAMGTRLGLGARICVPGGNDLDKPEQCDIFARVLPEEKHAIVVALQRAGHVTGMTGDGVNDAPALRQAELGIAVASATDVAKAAAGVVLTDAGLGGVLMVVRTGREVHRRMLTYVLNKIVKTLEIVVFLTLGLWLTDGFAISPKLLVLLLFANDFVTMSIAADRARPAAMPQRWRVGQLMGAAAALGAVSLVFTLSLYFGARSFLGLSEPQRQTLVFLLLVFTTQANIYVLRSDGPMWAVAPGELMAWVSVVDVVLVCALAVTGTLMDAVPVALVGALILAVAVFALILDRVKRTVFRRFALVAWSDRTDRTDRSAD</sequence>
<evidence type="ECO:0000256" key="8">
    <source>
        <dbReference type="ARBA" id="ARBA00022842"/>
    </source>
</evidence>
<feature type="transmembrane region" description="Helical" evidence="12">
    <location>
        <begin position="700"/>
        <end position="718"/>
    </location>
</feature>
<dbReference type="SFLD" id="SFLDS00003">
    <property type="entry name" value="Haloacid_Dehalogenase"/>
    <property type="match status" value="1"/>
</dbReference>
<dbReference type="STRING" id="93220.A6P55_22800"/>
<dbReference type="PRINTS" id="PR00119">
    <property type="entry name" value="CATATPASE"/>
</dbReference>
<dbReference type="Proteomes" id="UP000254573">
    <property type="component" value="Unassembled WGS sequence"/>
</dbReference>
<dbReference type="NCBIfam" id="TIGR01494">
    <property type="entry name" value="ATPase_P-type"/>
    <property type="match status" value="2"/>
</dbReference>
<dbReference type="InterPro" id="IPR036412">
    <property type="entry name" value="HAD-like_sf"/>
</dbReference>
<keyword evidence="5" id="KW-0479">Metal-binding</keyword>
<evidence type="ECO:0000256" key="11">
    <source>
        <dbReference type="ARBA" id="ARBA00023136"/>
    </source>
</evidence>
<feature type="transmembrane region" description="Helical" evidence="12">
    <location>
        <begin position="628"/>
        <end position="648"/>
    </location>
</feature>
<dbReference type="Pfam" id="PF00122">
    <property type="entry name" value="E1-E2_ATPase"/>
    <property type="match status" value="1"/>
</dbReference>
<feature type="transmembrane region" description="Helical" evidence="12">
    <location>
        <begin position="669"/>
        <end position="688"/>
    </location>
</feature>
<dbReference type="SFLD" id="SFLDG00002">
    <property type="entry name" value="C1.7:_P-type_atpase_like"/>
    <property type="match status" value="1"/>
</dbReference>
<keyword evidence="6" id="KW-0547">Nucleotide-binding</keyword>
<dbReference type="GO" id="GO:0046872">
    <property type="term" value="F:metal ion binding"/>
    <property type="evidence" value="ECO:0007669"/>
    <property type="project" value="UniProtKB-KW"/>
</dbReference>
<keyword evidence="3" id="KW-0597">Phosphoprotein</keyword>
<dbReference type="EMBL" id="UGSG01000001">
    <property type="protein sequence ID" value="SUA74561.1"/>
    <property type="molecule type" value="Genomic_DNA"/>
</dbReference>
<protein>
    <submittedName>
        <fullName evidence="14">Calcium-transporting ATPase lmo0841</fullName>
        <ecNumber evidence="14">3.6.3.8</ecNumber>
    </submittedName>
</protein>
<evidence type="ECO:0000256" key="3">
    <source>
        <dbReference type="ARBA" id="ARBA00022553"/>
    </source>
</evidence>
<comment type="similarity">
    <text evidence="2">Belongs to the cation transport ATPase (P-type) (TC 3.A.3) family. Type IIIA subfamily.</text>
</comment>
<keyword evidence="4 12" id="KW-0812">Transmembrane</keyword>
<gene>
    <name evidence="14" type="ORF">NCTC13160_00375</name>
</gene>
<dbReference type="SUPFAM" id="SSF81660">
    <property type="entry name" value="Metal cation-transporting ATPase, ATP-binding domain N"/>
    <property type="match status" value="1"/>
</dbReference>
<evidence type="ECO:0000256" key="6">
    <source>
        <dbReference type="ARBA" id="ARBA00022741"/>
    </source>
</evidence>
<dbReference type="SFLD" id="SFLDF00027">
    <property type="entry name" value="p-type_atpase"/>
    <property type="match status" value="1"/>
</dbReference>
<dbReference type="SUPFAM" id="SSF56784">
    <property type="entry name" value="HAD-like"/>
    <property type="match status" value="1"/>
</dbReference>
<keyword evidence="14" id="KW-0378">Hydrolase</keyword>
<evidence type="ECO:0000313" key="14">
    <source>
        <dbReference type="EMBL" id="SUA74561.1"/>
    </source>
</evidence>
<dbReference type="InterPro" id="IPR018303">
    <property type="entry name" value="ATPase_P-typ_P_site"/>
</dbReference>
<dbReference type="InterPro" id="IPR023299">
    <property type="entry name" value="ATPase_P-typ_cyto_dom_N"/>
</dbReference>
<comment type="subcellular location">
    <subcellularLocation>
        <location evidence="1">Membrane</location>
        <topology evidence="1">Multi-pass membrane protein</topology>
    </subcellularLocation>
</comment>
<keyword evidence="7" id="KW-0067">ATP-binding</keyword>
<dbReference type="InterPro" id="IPR023214">
    <property type="entry name" value="HAD_sf"/>
</dbReference>
<dbReference type="PROSITE" id="PS00154">
    <property type="entry name" value="ATPASE_E1_E2"/>
    <property type="match status" value="1"/>
</dbReference>
<evidence type="ECO:0000256" key="4">
    <source>
        <dbReference type="ARBA" id="ARBA00022692"/>
    </source>
</evidence>
<dbReference type="InterPro" id="IPR004014">
    <property type="entry name" value="ATPase_P-typ_cation-transptr_N"/>
</dbReference>
<feature type="transmembrane region" description="Helical" evidence="12">
    <location>
        <begin position="256"/>
        <end position="278"/>
    </location>
</feature>
<feature type="domain" description="Cation-transporting P-type ATPase N-terminal" evidence="13">
    <location>
        <begin position="2"/>
        <end position="76"/>
    </location>
</feature>
<dbReference type="SMART" id="SM00831">
    <property type="entry name" value="Cation_ATPase_N"/>
    <property type="match status" value="1"/>
</dbReference>
<dbReference type="InterPro" id="IPR008250">
    <property type="entry name" value="ATPase_P-typ_transduc_dom_A_sf"/>
</dbReference>
<dbReference type="Gene3D" id="2.70.150.10">
    <property type="entry name" value="Calcium-transporting ATPase, cytoplasmic transduction domain A"/>
    <property type="match status" value="1"/>
</dbReference>